<evidence type="ECO:0000313" key="1">
    <source>
        <dbReference type="EMBL" id="KAI5647485.1"/>
    </source>
</evidence>
<sequence length="164" mass="17983">MGGVMSFMGKGLPTAQMLSLVIGTLHRQFIEKDINNFEDFHMAILDIFNTVNAALPGKHYDAPSPKEVEACFKQWQSGNDSEKKTLFMEFMKKTLNLSKLDDSTLITGLVMPPAAMAAKRAGESVPQLKLIKSIPDVLFVPSATVLALISVKISRKMFLGHVAS</sequence>
<dbReference type="Proteomes" id="UP001060085">
    <property type="component" value="Linkage Group LG08"/>
</dbReference>
<name>A0ACB9ZM27_CATRO</name>
<protein>
    <submittedName>
        <fullName evidence="1">Uncharacterized protein</fullName>
    </submittedName>
</protein>
<organism evidence="1 2">
    <name type="scientific">Catharanthus roseus</name>
    <name type="common">Madagascar periwinkle</name>
    <name type="synonym">Vinca rosea</name>
    <dbReference type="NCBI Taxonomy" id="4058"/>
    <lineage>
        <taxon>Eukaryota</taxon>
        <taxon>Viridiplantae</taxon>
        <taxon>Streptophyta</taxon>
        <taxon>Embryophyta</taxon>
        <taxon>Tracheophyta</taxon>
        <taxon>Spermatophyta</taxon>
        <taxon>Magnoliopsida</taxon>
        <taxon>eudicotyledons</taxon>
        <taxon>Gunneridae</taxon>
        <taxon>Pentapetalae</taxon>
        <taxon>asterids</taxon>
        <taxon>lamiids</taxon>
        <taxon>Gentianales</taxon>
        <taxon>Apocynaceae</taxon>
        <taxon>Rauvolfioideae</taxon>
        <taxon>Vinceae</taxon>
        <taxon>Catharanthinae</taxon>
        <taxon>Catharanthus</taxon>
    </lineage>
</organism>
<accession>A0ACB9ZM27</accession>
<comment type="caution">
    <text evidence="1">The sequence shown here is derived from an EMBL/GenBank/DDBJ whole genome shotgun (WGS) entry which is preliminary data.</text>
</comment>
<proteinExistence type="predicted"/>
<dbReference type="EMBL" id="CM044708">
    <property type="protein sequence ID" value="KAI5647485.1"/>
    <property type="molecule type" value="Genomic_DNA"/>
</dbReference>
<gene>
    <name evidence="1" type="ORF">M9H77_33490</name>
</gene>
<evidence type="ECO:0000313" key="2">
    <source>
        <dbReference type="Proteomes" id="UP001060085"/>
    </source>
</evidence>
<keyword evidence="2" id="KW-1185">Reference proteome</keyword>
<reference evidence="2" key="1">
    <citation type="journal article" date="2023" name="Nat. Plants">
        <title>Single-cell RNA sequencing provides a high-resolution roadmap for understanding the multicellular compartmentation of specialized metabolism.</title>
        <authorList>
            <person name="Sun S."/>
            <person name="Shen X."/>
            <person name="Li Y."/>
            <person name="Li Y."/>
            <person name="Wang S."/>
            <person name="Li R."/>
            <person name="Zhang H."/>
            <person name="Shen G."/>
            <person name="Guo B."/>
            <person name="Wei J."/>
            <person name="Xu J."/>
            <person name="St-Pierre B."/>
            <person name="Chen S."/>
            <person name="Sun C."/>
        </authorList>
    </citation>
    <scope>NUCLEOTIDE SEQUENCE [LARGE SCALE GENOMIC DNA]</scope>
</reference>